<feature type="non-terminal residue" evidence="2">
    <location>
        <position position="100"/>
    </location>
</feature>
<sequence>TIKYVDAENTSKVLHAPVIQTVKFTRTPIVNVVNGRIVGYDEDGNGTIDTTSAENAWVPENSGATTWPEQTSPKANELTEQGYHETTTPSVAAVSVNAST</sequence>
<name>A0A7Z7YS31_STACP</name>
<dbReference type="Gene3D" id="2.60.40.4300">
    <property type="match status" value="1"/>
</dbReference>
<evidence type="ECO:0000313" key="3">
    <source>
        <dbReference type="Proteomes" id="UP000291949"/>
    </source>
</evidence>
<evidence type="ECO:0000259" key="1">
    <source>
        <dbReference type="Pfam" id="PF17966"/>
    </source>
</evidence>
<reference evidence="2 3" key="1">
    <citation type="journal article" date="2019" name="Sci. Transl. Med.">
        <title>Quorum sensing between bacterial species on the skin protects against epidermal injury in atopic dermatitis.</title>
        <authorList>
            <person name="Williams M.R."/>
        </authorList>
    </citation>
    <scope>NUCLEOTIDE SEQUENCE [LARGE SCALE GENOMIC DNA]</scope>
    <source>
        <strain evidence="2 3">H8</strain>
    </source>
</reference>
<organism evidence="2 3">
    <name type="scientific">Staphylococcus capitis</name>
    <dbReference type="NCBI Taxonomy" id="29388"/>
    <lineage>
        <taxon>Bacteria</taxon>
        <taxon>Bacillati</taxon>
        <taxon>Bacillota</taxon>
        <taxon>Bacilli</taxon>
        <taxon>Bacillales</taxon>
        <taxon>Staphylococcaceae</taxon>
        <taxon>Staphylococcus</taxon>
    </lineage>
</organism>
<dbReference type="Pfam" id="PF17966">
    <property type="entry name" value="Muc_B2"/>
    <property type="match status" value="1"/>
</dbReference>
<comment type="caution">
    <text evidence="2">The sequence shown here is derived from an EMBL/GenBank/DDBJ whole genome shotgun (WGS) entry which is preliminary data.</text>
</comment>
<feature type="domain" description="Mub B2-like" evidence="1">
    <location>
        <begin position="1"/>
        <end position="98"/>
    </location>
</feature>
<accession>A0A7Z7YS31</accession>
<dbReference type="RefSeq" id="WP_196211696.1">
    <property type="nucleotide sequence ID" value="NZ_SCHC01000640.1"/>
</dbReference>
<proteinExistence type="predicted"/>
<dbReference type="InterPro" id="IPR041495">
    <property type="entry name" value="Mub_B2"/>
</dbReference>
<feature type="non-terminal residue" evidence="2">
    <location>
        <position position="1"/>
    </location>
</feature>
<dbReference type="EMBL" id="SCHC01000640">
    <property type="protein sequence ID" value="TBW68235.1"/>
    <property type="molecule type" value="Genomic_DNA"/>
</dbReference>
<gene>
    <name evidence="2" type="ORF">EQ811_15950</name>
</gene>
<dbReference type="Proteomes" id="UP000291949">
    <property type="component" value="Unassembled WGS sequence"/>
</dbReference>
<dbReference type="AlphaFoldDB" id="A0A7Z7YS31"/>
<evidence type="ECO:0000313" key="2">
    <source>
        <dbReference type="EMBL" id="TBW68235.1"/>
    </source>
</evidence>
<protein>
    <recommendedName>
        <fullName evidence="1">Mub B2-like domain-containing protein</fullName>
    </recommendedName>
</protein>